<accession>A0A839SJA8</accession>
<dbReference type="AlphaFoldDB" id="A0A839SJA8"/>
<sequence length="47" mass="5114">MANNNIAWATNPVNSIQVAKNDVTINSGNNLSRTSVHHGYYAASNWP</sequence>
<keyword evidence="2" id="KW-1185">Reference proteome</keyword>
<dbReference type="EMBL" id="JACHWX010000020">
    <property type="protein sequence ID" value="MBB3058421.1"/>
    <property type="molecule type" value="Genomic_DNA"/>
</dbReference>
<name>A0A839SJA8_9SPHI</name>
<protein>
    <submittedName>
        <fullName evidence="1">Uncharacterized protein</fullName>
    </submittedName>
</protein>
<reference evidence="1" key="1">
    <citation type="submission" date="2020-08" db="EMBL/GenBank/DDBJ databases">
        <title>Genomic Encyclopedia of Type Strains, Phase III (KMG-III): the genomes of soil and plant-associated and newly described type strains.</title>
        <authorList>
            <person name="Whitman W."/>
        </authorList>
    </citation>
    <scope>NUCLEOTIDE SEQUENCE [LARGE SCALE GENOMIC DNA]</scope>
    <source>
        <strain evidence="1">CECT 8628</strain>
    </source>
</reference>
<dbReference type="RefSeq" id="WP_157750514.1">
    <property type="nucleotide sequence ID" value="NZ_AP017313.1"/>
</dbReference>
<evidence type="ECO:0000313" key="2">
    <source>
        <dbReference type="Proteomes" id="UP000539265"/>
    </source>
</evidence>
<gene>
    <name evidence="1" type="ORF">FHS11_004873</name>
</gene>
<comment type="caution">
    <text evidence="1">The sequence shown here is derived from an EMBL/GenBank/DDBJ whole genome shotgun (WGS) entry which is preliminary data.</text>
</comment>
<proteinExistence type="predicted"/>
<dbReference type="Proteomes" id="UP000539265">
    <property type="component" value="Unassembled WGS sequence"/>
</dbReference>
<evidence type="ECO:0000313" key="1">
    <source>
        <dbReference type="EMBL" id="MBB3058421.1"/>
    </source>
</evidence>
<organism evidence="1 2">
    <name type="scientific">Mucilaginibacter gotjawali</name>
    <dbReference type="NCBI Taxonomy" id="1550579"/>
    <lineage>
        <taxon>Bacteria</taxon>
        <taxon>Pseudomonadati</taxon>
        <taxon>Bacteroidota</taxon>
        <taxon>Sphingobacteriia</taxon>
        <taxon>Sphingobacteriales</taxon>
        <taxon>Sphingobacteriaceae</taxon>
        <taxon>Mucilaginibacter</taxon>
    </lineage>
</organism>